<organism evidence="4 5">
    <name type="scientific">Psychrobacillus psychrotolerans</name>
    <dbReference type="NCBI Taxonomy" id="126156"/>
    <lineage>
        <taxon>Bacteria</taxon>
        <taxon>Bacillati</taxon>
        <taxon>Bacillota</taxon>
        <taxon>Bacilli</taxon>
        <taxon>Bacillales</taxon>
        <taxon>Bacillaceae</taxon>
        <taxon>Psychrobacillus</taxon>
    </lineage>
</organism>
<reference evidence="5" key="1">
    <citation type="submission" date="2016-10" db="EMBL/GenBank/DDBJ databases">
        <authorList>
            <person name="Varghese N."/>
            <person name="Submissions S."/>
        </authorList>
    </citation>
    <scope>NUCLEOTIDE SEQUENCE [LARGE SCALE GENOMIC DNA]</scope>
    <source>
        <strain evidence="5">DSM 11706</strain>
    </source>
</reference>
<dbReference type="Proteomes" id="UP000198734">
    <property type="component" value="Unassembled WGS sequence"/>
</dbReference>
<keyword evidence="2" id="KW-0560">Oxidoreductase</keyword>
<proteinExistence type="inferred from homology"/>
<protein>
    <submittedName>
        <fullName evidence="4">3-oxoacyl-[acyl-carrier protein] reductase</fullName>
    </submittedName>
</protein>
<gene>
    <name evidence="4" type="ORF">SAMN05421670_0005</name>
</gene>
<dbReference type="PANTHER" id="PTHR42879">
    <property type="entry name" value="3-OXOACYL-(ACYL-CARRIER-PROTEIN) REDUCTASE"/>
    <property type="match status" value="1"/>
</dbReference>
<keyword evidence="5" id="KW-1185">Reference proteome</keyword>
<dbReference type="EMBL" id="FOXU01000010">
    <property type="protein sequence ID" value="SFQ74011.1"/>
    <property type="molecule type" value="Genomic_DNA"/>
</dbReference>
<comment type="similarity">
    <text evidence="1 3">Belongs to the short-chain dehydrogenases/reductases (SDR) family.</text>
</comment>
<dbReference type="GO" id="GO:0016491">
    <property type="term" value="F:oxidoreductase activity"/>
    <property type="evidence" value="ECO:0007669"/>
    <property type="project" value="UniProtKB-KW"/>
</dbReference>
<dbReference type="PRINTS" id="PR00081">
    <property type="entry name" value="GDHRDH"/>
</dbReference>
<dbReference type="AlphaFoldDB" id="A0A1I6AZ80"/>
<accession>A0A1I6AZ80</accession>
<dbReference type="RefSeq" id="WP_093538365.1">
    <property type="nucleotide sequence ID" value="NZ_FOXU01000010.1"/>
</dbReference>
<dbReference type="PANTHER" id="PTHR42879:SF2">
    <property type="entry name" value="3-OXOACYL-[ACYL-CARRIER-PROTEIN] REDUCTASE FABG"/>
    <property type="match status" value="1"/>
</dbReference>
<dbReference type="PRINTS" id="PR00080">
    <property type="entry name" value="SDRFAMILY"/>
</dbReference>
<evidence type="ECO:0000256" key="3">
    <source>
        <dbReference type="RuleBase" id="RU000363"/>
    </source>
</evidence>
<dbReference type="GO" id="GO:0008206">
    <property type="term" value="P:bile acid metabolic process"/>
    <property type="evidence" value="ECO:0007669"/>
    <property type="project" value="UniProtKB-ARBA"/>
</dbReference>
<dbReference type="SUPFAM" id="SSF51735">
    <property type="entry name" value="NAD(P)-binding Rossmann-fold domains"/>
    <property type="match status" value="1"/>
</dbReference>
<sequence length="244" mass="26152">MLLNGKVALVTGGGRGIGRETCLLLASHGAHIAVCSLFEEECQEVVDVINKQYKVRAIAVPCDVTNEAQVKKACAFVKEELGPVDILINNAGTMSMLPFVDTTTEEWLRVHDINVNGPYYFCSQIVPDMIAKQEGTIINISSIWGTKGGPNRSAYISSKHAVIGFSKAIGEELKPYGIRVNAVCPGPVDTRMTDELGPDLDKTGWLQPIDMANVIVNIALPHSKAITAASIEAFGTGMPVGLTK</sequence>
<dbReference type="Gene3D" id="3.40.50.720">
    <property type="entry name" value="NAD(P)-binding Rossmann-like Domain"/>
    <property type="match status" value="1"/>
</dbReference>
<dbReference type="CDD" id="cd05233">
    <property type="entry name" value="SDR_c"/>
    <property type="match status" value="1"/>
</dbReference>
<name>A0A1I6AZ80_9BACI</name>
<dbReference type="STRING" id="126156.SAMN05421670_0005"/>
<evidence type="ECO:0000256" key="2">
    <source>
        <dbReference type="ARBA" id="ARBA00023002"/>
    </source>
</evidence>
<evidence type="ECO:0000256" key="1">
    <source>
        <dbReference type="ARBA" id="ARBA00006484"/>
    </source>
</evidence>
<evidence type="ECO:0000313" key="4">
    <source>
        <dbReference type="EMBL" id="SFQ74011.1"/>
    </source>
</evidence>
<dbReference type="Pfam" id="PF00106">
    <property type="entry name" value="adh_short"/>
    <property type="match status" value="1"/>
</dbReference>
<dbReference type="FunFam" id="3.40.50.720:FF:000084">
    <property type="entry name" value="Short-chain dehydrogenase reductase"/>
    <property type="match status" value="1"/>
</dbReference>
<dbReference type="PIRSF" id="PIRSF000126">
    <property type="entry name" value="11-beta-HSD1"/>
    <property type="match status" value="1"/>
</dbReference>
<dbReference type="InterPro" id="IPR002347">
    <property type="entry name" value="SDR_fam"/>
</dbReference>
<dbReference type="InterPro" id="IPR050259">
    <property type="entry name" value="SDR"/>
</dbReference>
<dbReference type="OrthoDB" id="9803333at2"/>
<evidence type="ECO:0000313" key="5">
    <source>
        <dbReference type="Proteomes" id="UP000198734"/>
    </source>
</evidence>
<dbReference type="InterPro" id="IPR036291">
    <property type="entry name" value="NAD(P)-bd_dom_sf"/>
</dbReference>